<evidence type="ECO:0000313" key="12">
    <source>
        <dbReference type="Proteomes" id="UP000322294"/>
    </source>
</evidence>
<dbReference type="GO" id="GO:0003677">
    <property type="term" value="F:DNA binding"/>
    <property type="evidence" value="ECO:0007669"/>
    <property type="project" value="InterPro"/>
</dbReference>
<dbReference type="RefSeq" id="WP_170240374.1">
    <property type="nucleotide sequence ID" value="NZ_VNHO01000038.1"/>
</dbReference>
<dbReference type="Pfam" id="PF06144">
    <property type="entry name" value="DNA_pol3_delta"/>
    <property type="match status" value="1"/>
</dbReference>
<comment type="similarity">
    <text evidence="7">Belongs to the DNA polymerase HolA subunit family.</text>
</comment>
<comment type="caution">
    <text evidence="11">The sequence shown here is derived from an EMBL/GenBank/DDBJ whole genome shotgun (WGS) entry which is preliminary data.</text>
</comment>
<evidence type="ECO:0000256" key="8">
    <source>
        <dbReference type="ARBA" id="ARBA00049244"/>
    </source>
</evidence>
<keyword evidence="3" id="KW-0808">Transferase</keyword>
<dbReference type="InterPro" id="IPR048466">
    <property type="entry name" value="DNA_pol3_delta-like_C"/>
</dbReference>
<evidence type="ECO:0000313" key="11">
    <source>
        <dbReference type="EMBL" id="TYP48673.1"/>
    </source>
</evidence>
<reference evidence="11 12" key="1">
    <citation type="submission" date="2019-07" db="EMBL/GenBank/DDBJ databases">
        <title>Genomic Encyclopedia of Type Strains, Phase I: the one thousand microbial genomes (KMG-I) project.</title>
        <authorList>
            <person name="Kyrpides N."/>
        </authorList>
    </citation>
    <scope>NUCLEOTIDE SEQUENCE [LARGE SCALE GENOMIC DNA]</scope>
    <source>
        <strain evidence="11 12">DSM 16647</strain>
    </source>
</reference>
<dbReference type="Pfam" id="PF21694">
    <property type="entry name" value="DNA_pol3_delta_C"/>
    <property type="match status" value="1"/>
</dbReference>
<evidence type="ECO:0000256" key="6">
    <source>
        <dbReference type="ARBA" id="ARBA00022932"/>
    </source>
</evidence>
<evidence type="ECO:0000256" key="1">
    <source>
        <dbReference type="ARBA" id="ARBA00012417"/>
    </source>
</evidence>
<name>A0A5S5AF67_9FIRM</name>
<dbReference type="Gene3D" id="3.40.50.300">
    <property type="entry name" value="P-loop containing nucleotide triphosphate hydrolases"/>
    <property type="match status" value="1"/>
</dbReference>
<keyword evidence="5" id="KW-0235">DNA replication</keyword>
<feature type="domain" description="DNA polymerase III delta N-terminal" evidence="9">
    <location>
        <begin position="5"/>
        <end position="130"/>
    </location>
</feature>
<evidence type="ECO:0000256" key="5">
    <source>
        <dbReference type="ARBA" id="ARBA00022705"/>
    </source>
</evidence>
<proteinExistence type="inferred from homology"/>
<dbReference type="SUPFAM" id="SSF48019">
    <property type="entry name" value="post-AAA+ oligomerization domain-like"/>
    <property type="match status" value="1"/>
</dbReference>
<evidence type="ECO:0000256" key="2">
    <source>
        <dbReference type="ARBA" id="ARBA00017703"/>
    </source>
</evidence>
<dbReference type="InterPro" id="IPR008921">
    <property type="entry name" value="DNA_pol3_clamp-load_cplx_C"/>
</dbReference>
<dbReference type="Gene3D" id="1.10.8.60">
    <property type="match status" value="1"/>
</dbReference>
<dbReference type="GO" id="GO:0003887">
    <property type="term" value="F:DNA-directed DNA polymerase activity"/>
    <property type="evidence" value="ECO:0007669"/>
    <property type="project" value="UniProtKB-KW"/>
</dbReference>
<dbReference type="PANTHER" id="PTHR34388:SF1">
    <property type="entry name" value="DNA POLYMERASE III SUBUNIT DELTA"/>
    <property type="match status" value="1"/>
</dbReference>
<dbReference type="InterPro" id="IPR027417">
    <property type="entry name" value="P-loop_NTPase"/>
</dbReference>
<dbReference type="Gene3D" id="1.20.272.10">
    <property type="match status" value="1"/>
</dbReference>
<dbReference type="InterPro" id="IPR005790">
    <property type="entry name" value="DNA_polIII_delta"/>
</dbReference>
<dbReference type="GO" id="GO:0006261">
    <property type="term" value="P:DNA-templated DNA replication"/>
    <property type="evidence" value="ECO:0007669"/>
    <property type="project" value="TreeGrafter"/>
</dbReference>
<dbReference type="NCBIfam" id="TIGR01128">
    <property type="entry name" value="holA"/>
    <property type="match status" value="1"/>
</dbReference>
<evidence type="ECO:0000259" key="10">
    <source>
        <dbReference type="Pfam" id="PF21694"/>
    </source>
</evidence>
<dbReference type="Proteomes" id="UP000322294">
    <property type="component" value="Unassembled WGS sequence"/>
</dbReference>
<dbReference type="SUPFAM" id="SSF52540">
    <property type="entry name" value="P-loop containing nucleoside triphosphate hydrolases"/>
    <property type="match status" value="1"/>
</dbReference>
<dbReference type="AlphaFoldDB" id="A0A5S5AF67"/>
<dbReference type="PANTHER" id="PTHR34388">
    <property type="entry name" value="DNA POLYMERASE III SUBUNIT DELTA"/>
    <property type="match status" value="1"/>
</dbReference>
<gene>
    <name evidence="11" type="ORF">LZ11_02311</name>
</gene>
<evidence type="ECO:0000256" key="4">
    <source>
        <dbReference type="ARBA" id="ARBA00022695"/>
    </source>
</evidence>
<keyword evidence="6" id="KW-0239">DNA-directed DNA polymerase</keyword>
<dbReference type="EC" id="2.7.7.7" evidence="1"/>
<evidence type="ECO:0000259" key="9">
    <source>
        <dbReference type="Pfam" id="PF06144"/>
    </source>
</evidence>
<accession>A0A5S5AF67</accession>
<feature type="domain" description="DNA polymerase III delta subunit-like C-terminal" evidence="10">
    <location>
        <begin position="202"/>
        <end position="320"/>
    </location>
</feature>
<protein>
    <recommendedName>
        <fullName evidence="2">DNA polymerase III subunit delta</fullName>
        <ecNumber evidence="1">2.7.7.7</ecNumber>
    </recommendedName>
</protein>
<dbReference type="EMBL" id="VNHO01000038">
    <property type="protein sequence ID" value="TYP48673.1"/>
    <property type="molecule type" value="Genomic_DNA"/>
</dbReference>
<comment type="catalytic activity">
    <reaction evidence="8">
        <text>DNA(n) + a 2'-deoxyribonucleoside 5'-triphosphate = DNA(n+1) + diphosphate</text>
        <dbReference type="Rhea" id="RHEA:22508"/>
        <dbReference type="Rhea" id="RHEA-COMP:17339"/>
        <dbReference type="Rhea" id="RHEA-COMP:17340"/>
        <dbReference type="ChEBI" id="CHEBI:33019"/>
        <dbReference type="ChEBI" id="CHEBI:61560"/>
        <dbReference type="ChEBI" id="CHEBI:173112"/>
        <dbReference type="EC" id="2.7.7.7"/>
    </reaction>
</comment>
<keyword evidence="4" id="KW-0548">Nucleotidyltransferase</keyword>
<sequence length="328" mass="37373">MSDLYLFYGREKLLIKEAIEKIKDKYVPAAFQTVDWLALDGEDVTYDEIVNICRVAPMMAPKRVVSIYNAVFLEEGRRSTEKSGGGGEARLLELLENIPPYLCLIFSAEKVDRRKKIYKVIQQKGIVKEFSSLNFKDKVRWIQTRSAKYGKPMDQSAAVYMAQFTADLYHVDGEIKKAVSYAADRDEVEKRDLDDIMSKSTEANIFELIDCLTEGKVPAAVKILNDLIYSGEKVLVILFMVSRHFMNLLAVKANEGLAFHELQTALNIHPFALKKMIIQAKNFSTEQIINVLELCQQLDIDLKKGRIEEKKGLEMLLAKIVQTREGHP</sequence>
<dbReference type="GO" id="GO:0009360">
    <property type="term" value="C:DNA polymerase III complex"/>
    <property type="evidence" value="ECO:0007669"/>
    <property type="project" value="InterPro"/>
</dbReference>
<organism evidence="11 12">
    <name type="scientific">Thermosediminibacter litoriperuensis</name>
    <dbReference type="NCBI Taxonomy" id="291989"/>
    <lineage>
        <taxon>Bacteria</taxon>
        <taxon>Bacillati</taxon>
        <taxon>Bacillota</taxon>
        <taxon>Clostridia</taxon>
        <taxon>Thermosediminibacterales</taxon>
        <taxon>Thermosediminibacteraceae</taxon>
        <taxon>Thermosediminibacter</taxon>
    </lineage>
</organism>
<dbReference type="InterPro" id="IPR010372">
    <property type="entry name" value="DNA_pol3_delta_N"/>
</dbReference>
<evidence type="ECO:0000256" key="3">
    <source>
        <dbReference type="ARBA" id="ARBA00022679"/>
    </source>
</evidence>
<evidence type="ECO:0000256" key="7">
    <source>
        <dbReference type="ARBA" id="ARBA00034754"/>
    </source>
</evidence>
<keyword evidence="12" id="KW-1185">Reference proteome</keyword>